<feature type="domain" description="Tubulin/FtsZ GTPase" evidence="7">
    <location>
        <begin position="18"/>
        <end position="208"/>
    </location>
</feature>
<organism evidence="9 10">
    <name type="scientific">Alistipes senegalensis JC50</name>
    <dbReference type="NCBI Taxonomy" id="1033732"/>
    <lineage>
        <taxon>Bacteria</taxon>
        <taxon>Pseudomonadati</taxon>
        <taxon>Bacteroidota</taxon>
        <taxon>Bacteroidia</taxon>
        <taxon>Bacteroidales</taxon>
        <taxon>Rikenellaceae</taxon>
        <taxon>Alistipes</taxon>
    </lineage>
</organism>
<evidence type="ECO:0000256" key="6">
    <source>
        <dbReference type="RuleBase" id="RU000631"/>
    </source>
</evidence>
<keyword evidence="3 4" id="KW-0342">GTP-binding</keyword>
<protein>
    <recommendedName>
        <fullName evidence="4 5">Cell division protein FtsZ</fullName>
    </recommendedName>
</protein>
<comment type="subcellular location">
    <subcellularLocation>
        <location evidence="4">Cytoplasm</location>
    </subcellularLocation>
    <text evidence="4">Assembles at midcell at the inner surface of the cytoplasmic membrane.</text>
</comment>
<evidence type="ECO:0000256" key="3">
    <source>
        <dbReference type="ARBA" id="ARBA00023134"/>
    </source>
</evidence>
<dbReference type="EMBL" id="CP102252">
    <property type="protein sequence ID" value="UWN66382.1"/>
    <property type="molecule type" value="Genomic_DNA"/>
</dbReference>
<dbReference type="InterPro" id="IPR008280">
    <property type="entry name" value="Tub_FtsZ_C"/>
</dbReference>
<evidence type="ECO:0000259" key="8">
    <source>
        <dbReference type="SMART" id="SM00865"/>
    </source>
</evidence>
<feature type="binding site" evidence="4">
    <location>
        <begin position="26"/>
        <end position="30"/>
    </location>
    <ligand>
        <name>GTP</name>
        <dbReference type="ChEBI" id="CHEBI:37565"/>
    </ligand>
</feature>
<evidence type="ECO:0000256" key="2">
    <source>
        <dbReference type="ARBA" id="ARBA00022741"/>
    </source>
</evidence>
<dbReference type="SUPFAM" id="SSF55307">
    <property type="entry name" value="Tubulin C-terminal domain-like"/>
    <property type="match status" value="1"/>
</dbReference>
<dbReference type="Pfam" id="PF00091">
    <property type="entry name" value="Tubulin"/>
    <property type="match status" value="1"/>
</dbReference>
<gene>
    <name evidence="4 9" type="primary">ftsZ</name>
    <name evidence="9" type="ORF">NQ519_05985</name>
</gene>
<dbReference type="InterPro" id="IPR000158">
    <property type="entry name" value="Cell_div_FtsZ"/>
</dbReference>
<dbReference type="GO" id="GO:0051301">
    <property type="term" value="P:cell division"/>
    <property type="evidence" value="ECO:0007669"/>
    <property type="project" value="UniProtKB-KW"/>
</dbReference>
<dbReference type="PANTHER" id="PTHR30314">
    <property type="entry name" value="CELL DIVISION PROTEIN FTSZ-RELATED"/>
    <property type="match status" value="1"/>
</dbReference>
<feature type="binding site" evidence="4">
    <location>
        <position position="147"/>
    </location>
    <ligand>
        <name>GTP</name>
        <dbReference type="ChEBI" id="CHEBI:37565"/>
    </ligand>
</feature>
<evidence type="ECO:0000259" key="7">
    <source>
        <dbReference type="SMART" id="SM00864"/>
    </source>
</evidence>
<dbReference type="SUPFAM" id="SSF52490">
    <property type="entry name" value="Tubulin nucleotide-binding domain-like"/>
    <property type="match status" value="1"/>
</dbReference>
<reference evidence="9" key="1">
    <citation type="journal article" date="2022" name="Cell">
        <title>Design, construction, and in vivo augmentation of a complex gut microbiome.</title>
        <authorList>
            <person name="Cheng A.G."/>
            <person name="Ho P.Y."/>
            <person name="Aranda-Diaz A."/>
            <person name="Jain S."/>
            <person name="Yu F.B."/>
            <person name="Meng X."/>
            <person name="Wang M."/>
            <person name="Iakiviak M."/>
            <person name="Nagashima K."/>
            <person name="Zhao A."/>
            <person name="Murugkar P."/>
            <person name="Patil A."/>
            <person name="Atabakhsh K."/>
            <person name="Weakley A."/>
            <person name="Yan J."/>
            <person name="Brumbaugh A.R."/>
            <person name="Higginbottom S."/>
            <person name="Dimas A."/>
            <person name="Shiver A.L."/>
            <person name="Deutschbauer A."/>
            <person name="Neff N."/>
            <person name="Sonnenburg J.L."/>
            <person name="Huang K.C."/>
            <person name="Fischbach M.A."/>
        </authorList>
    </citation>
    <scope>NUCLEOTIDE SEQUENCE</scope>
    <source>
        <strain evidence="9">JC50</strain>
    </source>
</reference>
<dbReference type="PANTHER" id="PTHR30314:SF3">
    <property type="entry name" value="MITOCHONDRIAL DIVISION PROTEIN FSZA"/>
    <property type="match status" value="1"/>
</dbReference>
<dbReference type="RefSeq" id="WP_019152074.1">
    <property type="nucleotide sequence ID" value="NZ_CP102252.1"/>
</dbReference>
<accession>A0ABY5VBY2</accession>
<keyword evidence="4 6" id="KW-0717">Septation</keyword>
<dbReference type="Pfam" id="PF12327">
    <property type="entry name" value="FtsZ_C"/>
    <property type="match status" value="1"/>
</dbReference>
<feature type="domain" description="Tubulin/FtsZ 2-layer sandwich" evidence="8">
    <location>
        <begin position="211"/>
        <end position="340"/>
    </location>
</feature>
<proteinExistence type="inferred from homology"/>
<dbReference type="PRINTS" id="PR00423">
    <property type="entry name" value="CELLDVISFTSZ"/>
</dbReference>
<evidence type="ECO:0000256" key="5">
    <source>
        <dbReference type="NCBIfam" id="TIGR00065"/>
    </source>
</evidence>
<feature type="binding site" evidence="4">
    <location>
        <position position="143"/>
    </location>
    <ligand>
        <name>GTP</name>
        <dbReference type="ChEBI" id="CHEBI:37565"/>
    </ligand>
</feature>
<keyword evidence="4" id="KW-0963">Cytoplasm</keyword>
<dbReference type="InterPro" id="IPR036525">
    <property type="entry name" value="Tubulin/FtsZ_GTPase_sf"/>
</dbReference>
<evidence type="ECO:0000313" key="9">
    <source>
        <dbReference type="EMBL" id="UWN66382.1"/>
    </source>
</evidence>
<dbReference type="InterPro" id="IPR024757">
    <property type="entry name" value="FtsZ_C"/>
</dbReference>
<dbReference type="InterPro" id="IPR045061">
    <property type="entry name" value="FtsZ/CetZ"/>
</dbReference>
<feature type="binding site" evidence="4">
    <location>
        <begin position="112"/>
        <end position="114"/>
    </location>
    <ligand>
        <name>GTP</name>
        <dbReference type="ChEBI" id="CHEBI:37565"/>
    </ligand>
</feature>
<dbReference type="SMART" id="SM00864">
    <property type="entry name" value="Tubulin"/>
    <property type="match status" value="1"/>
</dbReference>
<keyword evidence="2 4" id="KW-0547">Nucleotide-binding</keyword>
<keyword evidence="4 6" id="KW-0132">Cell division</keyword>
<comment type="function">
    <text evidence="4 6">Essential cell division protein that forms a contractile ring structure (Z ring) at the future cell division site. The regulation of the ring assembly controls the timing and the location of cell division. One of the functions of the FtsZ ring is to recruit other cell division proteins to the septum to produce a new cell wall between the dividing cells. Binds GTP and shows GTPase activity.</text>
</comment>
<dbReference type="SMART" id="SM00865">
    <property type="entry name" value="Tubulin_C"/>
    <property type="match status" value="1"/>
</dbReference>
<dbReference type="PROSITE" id="PS01135">
    <property type="entry name" value="FTSZ_2"/>
    <property type="match status" value="1"/>
</dbReference>
<comment type="subunit">
    <text evidence="4">Homodimer. Polymerizes to form a dynamic ring structure in a strictly GTP-dependent manner. Interacts directly with several other division proteins.</text>
</comment>
<dbReference type="CDD" id="cd02201">
    <property type="entry name" value="FtsZ_type1"/>
    <property type="match status" value="1"/>
</dbReference>
<evidence type="ECO:0000256" key="4">
    <source>
        <dbReference type="HAMAP-Rule" id="MF_00909"/>
    </source>
</evidence>
<keyword evidence="4 6" id="KW-0131">Cell cycle</keyword>
<dbReference type="InterPro" id="IPR018316">
    <property type="entry name" value="Tubulin/FtsZ_2-layer-sand-dom"/>
</dbReference>
<evidence type="ECO:0000313" key="10">
    <source>
        <dbReference type="Proteomes" id="UP001058267"/>
    </source>
</evidence>
<name>A0ABY5VBY2_9BACT</name>
<keyword evidence="10" id="KW-1185">Reference proteome</keyword>
<feature type="binding site" evidence="4">
    <location>
        <position position="190"/>
    </location>
    <ligand>
        <name>GTP</name>
        <dbReference type="ChEBI" id="CHEBI:37565"/>
    </ligand>
</feature>
<dbReference type="Gene3D" id="3.40.50.1440">
    <property type="entry name" value="Tubulin/FtsZ, GTPase domain"/>
    <property type="match status" value="1"/>
</dbReference>
<dbReference type="NCBIfam" id="TIGR00065">
    <property type="entry name" value="ftsZ"/>
    <property type="match status" value="1"/>
</dbReference>
<evidence type="ECO:0000256" key="1">
    <source>
        <dbReference type="ARBA" id="ARBA00009690"/>
    </source>
</evidence>
<dbReference type="InterPro" id="IPR003008">
    <property type="entry name" value="Tubulin_FtsZ_GTPase"/>
</dbReference>
<dbReference type="InterPro" id="IPR020805">
    <property type="entry name" value="Cell_div_FtsZ_CS"/>
</dbReference>
<sequence length="405" mass="43510">MIDELMSEIQVSRNESSLIMVIGVGGAGCNAVSNMWHAGVKSVTYLACNTDQKSLNVNPVGNKIRLGNEGLGAGNRPERAREAAIVSLDDIRRCITESGCRMAFITAGMGGGTGTGAAPVIAKLSKELGLLTVGIVTSPLASEGKKRWKQAMEAIAELEQNVDALLVIDNDNVVRAYDELPLHEAFSRADDVLSTATRGIAEIVTRESDLVGVDFADVTEVMRNCGRAHMSVTSACGENRVDEVLKASLCSPLLGHLEIAGAKNILLNFSVPDSDELKTREVTQVLDRIQHYANAGRKNVGLSETNIIWGTSINPQMESGTLELVIIATGFEVSESNSKISEWGSSQMQEDHSVVSKEEIGTKEEMTESGMVDDGEALQNVWGELSRKVSGWVNRVFEGADTPME</sequence>
<comment type="similarity">
    <text evidence="1 4 6">Belongs to the FtsZ family.</text>
</comment>
<dbReference type="Proteomes" id="UP001058267">
    <property type="component" value="Chromosome"/>
</dbReference>
<dbReference type="HAMAP" id="MF_00909">
    <property type="entry name" value="FtsZ"/>
    <property type="match status" value="1"/>
</dbReference>